<dbReference type="SUPFAM" id="SSF50129">
    <property type="entry name" value="GroES-like"/>
    <property type="match status" value="1"/>
</dbReference>
<reference evidence="3 4" key="1">
    <citation type="submission" date="2017-03" db="EMBL/GenBank/DDBJ databases">
        <title>Genomic insights into Mycobacterium simiae human colonization.</title>
        <authorList>
            <person name="Steffani J.L."/>
            <person name="Brunck M.E."/>
            <person name="Cruz E."/>
            <person name="Montiel R."/>
            <person name="Barona F."/>
        </authorList>
    </citation>
    <scope>NUCLEOTIDE SEQUENCE [LARGE SCALE GENOMIC DNA]</scope>
    <source>
        <strain evidence="3 4">MsiGto</strain>
    </source>
</reference>
<dbReference type="GO" id="GO:0016491">
    <property type="term" value="F:oxidoreductase activity"/>
    <property type="evidence" value="ECO:0007669"/>
    <property type="project" value="InterPro"/>
</dbReference>
<keyword evidence="1" id="KW-0521">NADP</keyword>
<dbReference type="InterPro" id="IPR020843">
    <property type="entry name" value="ER"/>
</dbReference>
<dbReference type="STRING" id="1784.VC42_04475"/>
<organism evidence="3 4">
    <name type="scientific">Mycobacterium simiae</name>
    <name type="common">Mycobacterium habana</name>
    <dbReference type="NCBI Taxonomy" id="1784"/>
    <lineage>
        <taxon>Bacteria</taxon>
        <taxon>Bacillati</taxon>
        <taxon>Actinomycetota</taxon>
        <taxon>Actinomycetes</taxon>
        <taxon>Mycobacteriales</taxon>
        <taxon>Mycobacteriaceae</taxon>
        <taxon>Mycobacterium</taxon>
        <taxon>Mycobacterium simiae complex</taxon>
    </lineage>
</organism>
<feature type="domain" description="Enoyl reductase (ER)" evidence="2">
    <location>
        <begin position="10"/>
        <end position="319"/>
    </location>
</feature>
<dbReference type="RefSeq" id="WP_084947409.1">
    <property type="nucleotide sequence ID" value="NZ_MZZM01000005.1"/>
</dbReference>
<gene>
    <name evidence="3" type="ORF">B5M45_02020</name>
</gene>
<name>A0A1X0YFQ2_MYCSI</name>
<dbReference type="Pfam" id="PF08240">
    <property type="entry name" value="ADH_N"/>
    <property type="match status" value="1"/>
</dbReference>
<protein>
    <submittedName>
        <fullName evidence="3">Alcohol dehydrogenase</fullName>
    </submittedName>
</protein>
<evidence type="ECO:0000313" key="4">
    <source>
        <dbReference type="Proteomes" id="UP000193040"/>
    </source>
</evidence>
<evidence type="ECO:0000313" key="3">
    <source>
        <dbReference type="EMBL" id="ORJ64023.1"/>
    </source>
</evidence>
<proteinExistence type="predicted"/>
<dbReference type="SUPFAM" id="SSF51735">
    <property type="entry name" value="NAD(P)-binding Rossmann-fold domains"/>
    <property type="match status" value="1"/>
</dbReference>
<dbReference type="SMART" id="SM00829">
    <property type="entry name" value="PKS_ER"/>
    <property type="match status" value="1"/>
</dbReference>
<keyword evidence="4" id="KW-1185">Reference proteome</keyword>
<dbReference type="Proteomes" id="UP000193040">
    <property type="component" value="Unassembled WGS sequence"/>
</dbReference>
<dbReference type="InterPro" id="IPR013154">
    <property type="entry name" value="ADH-like_N"/>
</dbReference>
<dbReference type="Pfam" id="PF00107">
    <property type="entry name" value="ADH_zinc_N"/>
    <property type="match status" value="1"/>
</dbReference>
<dbReference type="InterPro" id="IPR051603">
    <property type="entry name" value="Zinc-ADH_QOR/CCCR"/>
</dbReference>
<dbReference type="InterPro" id="IPR013149">
    <property type="entry name" value="ADH-like_C"/>
</dbReference>
<dbReference type="CDD" id="cd05289">
    <property type="entry name" value="MDR_like_2"/>
    <property type="match status" value="1"/>
</dbReference>
<dbReference type="Gene3D" id="3.40.50.720">
    <property type="entry name" value="NAD(P)-binding Rossmann-like Domain"/>
    <property type="match status" value="1"/>
</dbReference>
<dbReference type="InterPro" id="IPR036291">
    <property type="entry name" value="NAD(P)-bd_dom_sf"/>
</dbReference>
<dbReference type="Gene3D" id="3.90.180.10">
    <property type="entry name" value="Medium-chain alcohol dehydrogenases, catalytic domain"/>
    <property type="match status" value="1"/>
</dbReference>
<evidence type="ECO:0000256" key="1">
    <source>
        <dbReference type="ARBA" id="ARBA00022857"/>
    </source>
</evidence>
<sequence length="324" mass="33819">MQALRFTEFGGPEVLHVAELPDPQPTADEAVIRVEAASINPSDVKNVAGQMDWTVLPRIPGRDFAGVVVSGPPEWEGAEVWGTGGDVGFTRDGSHAELMTVPVDALARKPQRLSFDEASAVGVNFVTAWYGAVETAQLTEGETVAVFGISGGVGGAVAQIGRALGARVIGVGRHKPEPDTPAAESIDEYVALGPDTPAEIRRLTGGSGVEVVYDAVGGVTTTAALAALARRGRLVALSAVGTRTVSVDIRELYRNETRILGVDSAKLSVTDSAHRLRKMLPYFESGEFKPLPITARYPLGEGGKAYGAVAANIAGRVVINPGKA</sequence>
<evidence type="ECO:0000259" key="2">
    <source>
        <dbReference type="SMART" id="SM00829"/>
    </source>
</evidence>
<dbReference type="InterPro" id="IPR011032">
    <property type="entry name" value="GroES-like_sf"/>
</dbReference>
<dbReference type="AlphaFoldDB" id="A0A1X0YFQ2"/>
<dbReference type="PANTHER" id="PTHR44154:SF1">
    <property type="entry name" value="QUINONE OXIDOREDUCTASE"/>
    <property type="match status" value="1"/>
</dbReference>
<comment type="caution">
    <text evidence="3">The sequence shown here is derived from an EMBL/GenBank/DDBJ whole genome shotgun (WGS) entry which is preliminary data.</text>
</comment>
<dbReference type="PANTHER" id="PTHR44154">
    <property type="entry name" value="QUINONE OXIDOREDUCTASE"/>
    <property type="match status" value="1"/>
</dbReference>
<accession>A0A1X0YFQ2</accession>
<dbReference type="EMBL" id="MZZM01000005">
    <property type="protein sequence ID" value="ORJ64023.1"/>
    <property type="molecule type" value="Genomic_DNA"/>
</dbReference>